<dbReference type="PANTHER" id="PTHR42711:SF5">
    <property type="entry name" value="ABC TRANSPORTER ATP-BINDING PROTEIN NATA"/>
    <property type="match status" value="1"/>
</dbReference>
<dbReference type="GO" id="GO:0005524">
    <property type="term" value="F:ATP binding"/>
    <property type="evidence" value="ECO:0007669"/>
    <property type="project" value="UniProtKB-KW"/>
</dbReference>
<dbReference type="AlphaFoldDB" id="A0A562RQ62"/>
<dbReference type="EMBL" id="VLLC01000014">
    <property type="protein sequence ID" value="TWI71235.1"/>
    <property type="molecule type" value="Genomic_DNA"/>
</dbReference>
<reference evidence="7 8" key="1">
    <citation type="submission" date="2019-07" db="EMBL/GenBank/DDBJ databases">
        <title>Genome sequencing of 100 strains of the haloalkaliphilic chemolithoautotrophic sulfur-oxidizing bacterium Thioalkalivibrio.</title>
        <authorList>
            <person name="Muyzer G."/>
        </authorList>
    </citation>
    <scope>NUCLEOTIDE SEQUENCE [LARGE SCALE GENOMIC DNA]</scope>
    <source>
        <strain evidence="7 8">ASO4-4</strain>
    </source>
</reference>
<evidence type="ECO:0000256" key="1">
    <source>
        <dbReference type="ARBA" id="ARBA00005417"/>
    </source>
</evidence>
<comment type="caution">
    <text evidence="7">The sequence shown here is derived from an EMBL/GenBank/DDBJ whole genome shotgun (WGS) entry which is preliminary data.</text>
</comment>
<evidence type="ECO:0000259" key="6">
    <source>
        <dbReference type="PROSITE" id="PS50893"/>
    </source>
</evidence>
<dbReference type="InterPro" id="IPR003593">
    <property type="entry name" value="AAA+_ATPase"/>
</dbReference>
<dbReference type="GO" id="GO:0016887">
    <property type="term" value="F:ATP hydrolysis activity"/>
    <property type="evidence" value="ECO:0007669"/>
    <property type="project" value="InterPro"/>
</dbReference>
<gene>
    <name evidence="7" type="ORF">LZ24_02035</name>
</gene>
<keyword evidence="8" id="KW-1185">Reference proteome</keyword>
<dbReference type="InterPro" id="IPR050763">
    <property type="entry name" value="ABC_transporter_ATP-binding"/>
</dbReference>
<name>A0A562RQ62_9BACT</name>
<dbReference type="PANTHER" id="PTHR42711">
    <property type="entry name" value="ABC TRANSPORTER ATP-BINDING PROTEIN"/>
    <property type="match status" value="1"/>
</dbReference>
<dbReference type="PROSITE" id="PS50893">
    <property type="entry name" value="ABC_TRANSPORTER_2"/>
    <property type="match status" value="1"/>
</dbReference>
<evidence type="ECO:0000256" key="3">
    <source>
        <dbReference type="ARBA" id="ARBA00022458"/>
    </source>
</evidence>
<dbReference type="CDD" id="cd03230">
    <property type="entry name" value="ABC_DR_subfamily_A"/>
    <property type="match status" value="1"/>
</dbReference>
<keyword evidence="4" id="KW-0547">Nucleotide-binding</keyword>
<dbReference type="InterPro" id="IPR027417">
    <property type="entry name" value="P-loop_NTPase"/>
</dbReference>
<keyword evidence="5 7" id="KW-0067">ATP-binding</keyword>
<keyword evidence="3" id="KW-0536">Nodulation</keyword>
<organism evidence="7 8">
    <name type="scientific">Desulfobotulus alkaliphilus</name>
    <dbReference type="NCBI Taxonomy" id="622671"/>
    <lineage>
        <taxon>Bacteria</taxon>
        <taxon>Pseudomonadati</taxon>
        <taxon>Thermodesulfobacteriota</taxon>
        <taxon>Desulfobacteria</taxon>
        <taxon>Desulfobacterales</taxon>
        <taxon>Desulfobacteraceae</taxon>
        <taxon>Desulfobotulus</taxon>
    </lineage>
</organism>
<dbReference type="OrthoDB" id="9809450at2"/>
<evidence type="ECO:0000256" key="2">
    <source>
        <dbReference type="ARBA" id="ARBA00022448"/>
    </source>
</evidence>
<evidence type="ECO:0000256" key="5">
    <source>
        <dbReference type="ARBA" id="ARBA00022840"/>
    </source>
</evidence>
<dbReference type="Gene3D" id="3.40.50.300">
    <property type="entry name" value="P-loop containing nucleotide triphosphate hydrolases"/>
    <property type="match status" value="1"/>
</dbReference>
<evidence type="ECO:0000313" key="8">
    <source>
        <dbReference type="Proteomes" id="UP000318307"/>
    </source>
</evidence>
<sequence length="314" mass="34779">MIEVKDLSKDFNGKRAVDAISFTVDKGEILGFLGPNGAGKSTTMRMITGYLPPSSGTAVIDGFDILTQPIEARARLGYLSETAPVYPEMSVREFLLFCAEVRGFSGKNRDRAADDAMDRCFLKNVVHQPIHTLSKGYRQRVSFAQSILHDPAYLILDEPTDGLDPNQKHEVRQMIQAMGEAKAILISTHILDEVEALCPRALIISEGRIVADDSPEKLRRQDPDYGACTLTLNNPPPAGLMQELSSLGEVRKEHPDRDTNTAKLHIRPRQYQPDLSSQIEGLCRRSGTGINELFISQGRLDTVFRMLTTPKNAA</sequence>
<dbReference type="RefSeq" id="WP_144685075.1">
    <property type="nucleotide sequence ID" value="NZ_VLLC01000014.1"/>
</dbReference>
<dbReference type="InterPro" id="IPR003439">
    <property type="entry name" value="ABC_transporter-like_ATP-bd"/>
</dbReference>
<keyword evidence="2" id="KW-0813">Transport</keyword>
<evidence type="ECO:0000313" key="7">
    <source>
        <dbReference type="EMBL" id="TWI71235.1"/>
    </source>
</evidence>
<comment type="similarity">
    <text evidence="1">Belongs to the ABC transporter superfamily.</text>
</comment>
<dbReference type="SUPFAM" id="SSF52540">
    <property type="entry name" value="P-loop containing nucleoside triphosphate hydrolases"/>
    <property type="match status" value="1"/>
</dbReference>
<protein>
    <submittedName>
        <fullName evidence="7">ABC-2 type transport system ATP-binding protein</fullName>
    </submittedName>
</protein>
<evidence type="ECO:0000256" key="4">
    <source>
        <dbReference type="ARBA" id="ARBA00022741"/>
    </source>
</evidence>
<dbReference type="Pfam" id="PF00005">
    <property type="entry name" value="ABC_tran"/>
    <property type="match status" value="1"/>
</dbReference>
<proteinExistence type="inferred from homology"/>
<feature type="domain" description="ABC transporter" evidence="6">
    <location>
        <begin position="2"/>
        <end position="231"/>
    </location>
</feature>
<dbReference type="Proteomes" id="UP000318307">
    <property type="component" value="Unassembled WGS sequence"/>
</dbReference>
<accession>A0A562RQ62</accession>
<dbReference type="SMART" id="SM00382">
    <property type="entry name" value="AAA"/>
    <property type="match status" value="1"/>
</dbReference>